<dbReference type="Proteomes" id="UP000190667">
    <property type="component" value="Unassembled WGS sequence"/>
</dbReference>
<dbReference type="STRING" id="1926881.BTJ39_22310"/>
<reference evidence="2 3" key="1">
    <citation type="submission" date="2016-12" db="EMBL/GenBank/DDBJ databases">
        <title>Izhakiella australiana sp. nov. of genus Izhakiella isolated from Australian desert.</title>
        <authorList>
            <person name="Ji M."/>
        </authorList>
    </citation>
    <scope>NUCLEOTIDE SEQUENCE [LARGE SCALE GENOMIC DNA]</scope>
    <source>
        <strain evidence="2 3">D4N98</strain>
    </source>
</reference>
<keyword evidence="3" id="KW-1185">Reference proteome</keyword>
<comment type="caution">
    <text evidence="2">The sequence shown here is derived from an EMBL/GenBank/DDBJ whole genome shotgun (WGS) entry which is preliminary data.</text>
</comment>
<sequence length="215" mass="23886">MGAIIEGSYDGSNDSVTDIMDRLERYADLIEPWSEAVSKRLIDTLVISDDAMWRDRSERISAGLRDLMDSGTGAVTRSIIDEQVKLFKSLPLQAADRVYDIHNQAIEAVVSGKRSSTLTDEIMRTGEITEARARTIARTEVGRASTAITQARSVAIGSRGYIWRTADDSDVRHSHKQMEGRYVDWSNPPTLDGMTGHAGQFPNCRCYCEVVVPED</sequence>
<proteinExistence type="predicted"/>
<accession>A0A1S8Y9T9</accession>
<evidence type="ECO:0000313" key="2">
    <source>
        <dbReference type="EMBL" id="OON35612.1"/>
    </source>
</evidence>
<evidence type="ECO:0000259" key="1">
    <source>
        <dbReference type="Pfam" id="PF04233"/>
    </source>
</evidence>
<dbReference type="AlphaFoldDB" id="A0A1S8Y9T9"/>
<dbReference type="Pfam" id="PF04233">
    <property type="entry name" value="Phage_Mu_F"/>
    <property type="match status" value="1"/>
</dbReference>
<dbReference type="InterPro" id="IPR006528">
    <property type="entry name" value="Phage_head_morphogenesis_dom"/>
</dbReference>
<gene>
    <name evidence="2" type="ORF">BTJ39_22310</name>
</gene>
<feature type="domain" description="Phage head morphogenesis" evidence="1">
    <location>
        <begin position="100"/>
        <end position="207"/>
    </location>
</feature>
<protein>
    <submittedName>
        <fullName evidence="2">Phage head morphogenesis protein</fullName>
    </submittedName>
</protein>
<dbReference type="EMBL" id="MRUL01000028">
    <property type="protein sequence ID" value="OON35612.1"/>
    <property type="molecule type" value="Genomic_DNA"/>
</dbReference>
<evidence type="ECO:0000313" key="3">
    <source>
        <dbReference type="Proteomes" id="UP000190667"/>
    </source>
</evidence>
<dbReference type="OrthoDB" id="6637795at2"/>
<name>A0A1S8Y9T9_9GAMM</name>
<organism evidence="2 3">
    <name type="scientific">Izhakiella australiensis</name>
    <dbReference type="NCBI Taxonomy" id="1926881"/>
    <lineage>
        <taxon>Bacteria</taxon>
        <taxon>Pseudomonadati</taxon>
        <taxon>Pseudomonadota</taxon>
        <taxon>Gammaproteobacteria</taxon>
        <taxon>Enterobacterales</taxon>
        <taxon>Erwiniaceae</taxon>
        <taxon>Izhakiella</taxon>
    </lineage>
</organism>
<dbReference type="NCBIfam" id="TIGR01641">
    <property type="entry name" value="phageSPP1_gp7"/>
    <property type="match status" value="1"/>
</dbReference>